<proteinExistence type="predicted"/>
<comment type="caution">
    <text evidence="3">The sequence shown here is derived from an EMBL/GenBank/DDBJ whole genome shotgun (WGS) entry which is preliminary data.</text>
</comment>
<evidence type="ECO:0000313" key="4">
    <source>
        <dbReference type="Proteomes" id="UP000230852"/>
    </source>
</evidence>
<protein>
    <submittedName>
        <fullName evidence="3">Uncharacterized protein</fullName>
    </submittedName>
</protein>
<name>A0A2H0TZJ8_9BACT</name>
<gene>
    <name evidence="3" type="ORF">COU28_00275</name>
</gene>
<dbReference type="EMBL" id="PFBU01000006">
    <property type="protein sequence ID" value="PIR78656.1"/>
    <property type="molecule type" value="Genomic_DNA"/>
</dbReference>
<feature type="transmembrane region" description="Helical" evidence="2">
    <location>
        <begin position="36"/>
        <end position="57"/>
    </location>
</feature>
<keyword evidence="2" id="KW-0812">Transmembrane</keyword>
<evidence type="ECO:0000256" key="2">
    <source>
        <dbReference type="SAM" id="Phobius"/>
    </source>
</evidence>
<reference evidence="4" key="1">
    <citation type="submission" date="2017-09" db="EMBL/GenBank/DDBJ databases">
        <title>Depth-based differentiation of microbial function through sediment-hosted aquifers and enrichment of novel symbionts in the deep terrestrial subsurface.</title>
        <authorList>
            <person name="Probst A.J."/>
            <person name="Ladd B."/>
            <person name="Jarett J.K."/>
            <person name="Geller-Mcgrath D.E."/>
            <person name="Sieber C.M.K."/>
            <person name="Emerson J.B."/>
            <person name="Anantharaman K."/>
            <person name="Thomas B.C."/>
            <person name="Malmstrom R."/>
            <person name="Stieglmeier M."/>
            <person name="Klingl A."/>
            <person name="Woyke T."/>
            <person name="Ryan C.M."/>
            <person name="Banfield J.F."/>
        </authorList>
    </citation>
    <scope>NUCLEOTIDE SEQUENCE [LARGE SCALE GENOMIC DNA]</scope>
</reference>
<feature type="compositionally biased region" description="Polar residues" evidence="1">
    <location>
        <begin position="1"/>
        <end position="18"/>
    </location>
</feature>
<organism evidence="3 4">
    <name type="scientific">Candidatus Magasanikbacteria bacterium CG10_big_fil_rev_8_21_14_0_10_36_16</name>
    <dbReference type="NCBI Taxonomy" id="1974645"/>
    <lineage>
        <taxon>Bacteria</taxon>
        <taxon>Candidatus Magasanikiibacteriota</taxon>
    </lineage>
</organism>
<sequence>MEEDNLPNQPTDNSNLENATPEITPPIRLSFFKKHLWKIILGVLALIIVSFITLYFWPFGNTTQNTKTTNNWSIDNINFQNDIIQNSTVTELPTNNTNQAIIANNIISYLDNLSYTDNNEEGINLVTYDINIDNTLRQNTFTNEAKYRDEAYNISEHEYLWNFASQIFASINEKNYIEKFIINTDGKEGNLASMYLNDNNEWELVIDPVDILKNGQMFDSQDFIYTLVHEFGHLLALNKTQVDYNNYDENTCNTHLLSEGCLYQNSYSYQYYLKFWDGKLFDEWYNNVDGGSEDAVQYFYDEYPNNFVTEYAATDPDEDIAESFANFVLREKPTFDTLIKDQKEDFFYTYTNLLNIRQKIRDNITKLDPNFFSKPLIIK</sequence>
<dbReference type="Proteomes" id="UP000230852">
    <property type="component" value="Unassembled WGS sequence"/>
</dbReference>
<evidence type="ECO:0000313" key="3">
    <source>
        <dbReference type="EMBL" id="PIR78656.1"/>
    </source>
</evidence>
<keyword evidence="2" id="KW-1133">Transmembrane helix</keyword>
<accession>A0A2H0TZJ8</accession>
<keyword evidence="2" id="KW-0472">Membrane</keyword>
<evidence type="ECO:0000256" key="1">
    <source>
        <dbReference type="SAM" id="MobiDB-lite"/>
    </source>
</evidence>
<dbReference type="AlphaFoldDB" id="A0A2H0TZJ8"/>
<feature type="region of interest" description="Disordered" evidence="1">
    <location>
        <begin position="1"/>
        <end position="20"/>
    </location>
</feature>